<gene>
    <name evidence="6" type="ORF">SAMN00768000_0923</name>
</gene>
<dbReference type="InterPro" id="IPR035965">
    <property type="entry name" value="PAS-like_dom_sf"/>
</dbReference>
<evidence type="ECO:0000256" key="2">
    <source>
        <dbReference type="ARBA" id="ARBA00023125"/>
    </source>
</evidence>
<keyword evidence="7" id="KW-1185">Reference proteome</keyword>
<dbReference type="Pfam" id="PF00196">
    <property type="entry name" value="GerE"/>
    <property type="match status" value="1"/>
</dbReference>
<dbReference type="Proteomes" id="UP000192660">
    <property type="component" value="Unassembled WGS sequence"/>
</dbReference>
<dbReference type="GO" id="GO:0006355">
    <property type="term" value="P:regulation of DNA-templated transcription"/>
    <property type="evidence" value="ECO:0007669"/>
    <property type="project" value="InterPro"/>
</dbReference>
<sequence>MIWSNGACFVVNSQFAIEHWNDSLSQFTGMTESEVLHRPCHEVFAAQLFTGMDFCQKSCPLVTEAGHTADQPMFVIIPTRYMGQQLVQIHFAIWDDPLTIIHWIQPVNRDFKPANPLTPRQQQIFTLLAQGLTRREIAQHLNISLSTVNTHIRRVCEMWEAPTERHALTRFMRMQGSNPDNSFPSSSS</sequence>
<dbReference type="STRING" id="28034.BFX07_09390"/>
<keyword evidence="1" id="KW-0805">Transcription regulation</keyword>
<protein>
    <submittedName>
        <fullName evidence="6">Regulatory protein, luxR family</fullName>
    </submittedName>
</protein>
<dbReference type="PANTHER" id="PTHR44688">
    <property type="entry name" value="DNA-BINDING TRANSCRIPTIONAL ACTIVATOR DEVR_DOSR"/>
    <property type="match status" value="1"/>
</dbReference>
<dbReference type="PANTHER" id="PTHR44688:SF16">
    <property type="entry name" value="DNA-BINDING TRANSCRIPTIONAL ACTIVATOR DEVR_DOSR"/>
    <property type="match status" value="1"/>
</dbReference>
<dbReference type="InterPro" id="IPR016032">
    <property type="entry name" value="Sig_transdc_resp-reg_C-effctor"/>
</dbReference>
<name>A0A1W1WAE9_SULTA</name>
<dbReference type="RefSeq" id="WP_020374344.1">
    <property type="nucleotide sequence ID" value="NZ_FWWY01000001.1"/>
</dbReference>
<dbReference type="SMART" id="SM00421">
    <property type="entry name" value="HTH_LUXR"/>
    <property type="match status" value="1"/>
</dbReference>
<organism evidence="6 7">
    <name type="scientific">Sulfobacillus thermosulfidooxidans (strain DSM 9293 / VKM B-1269 / AT-1)</name>
    <dbReference type="NCBI Taxonomy" id="929705"/>
    <lineage>
        <taxon>Bacteria</taxon>
        <taxon>Bacillati</taxon>
        <taxon>Bacillota</taxon>
        <taxon>Clostridia</taxon>
        <taxon>Eubacteriales</taxon>
        <taxon>Clostridiales Family XVII. Incertae Sedis</taxon>
        <taxon>Sulfobacillus</taxon>
    </lineage>
</organism>
<evidence type="ECO:0000313" key="6">
    <source>
        <dbReference type="EMBL" id="SMC03129.1"/>
    </source>
</evidence>
<proteinExistence type="predicted"/>
<dbReference type="GO" id="GO:0003677">
    <property type="term" value="F:DNA binding"/>
    <property type="evidence" value="ECO:0007669"/>
    <property type="project" value="UniProtKB-KW"/>
</dbReference>
<dbReference type="CDD" id="cd06170">
    <property type="entry name" value="LuxR_C_like"/>
    <property type="match status" value="1"/>
</dbReference>
<dbReference type="Gene3D" id="3.30.450.20">
    <property type="entry name" value="PAS domain"/>
    <property type="match status" value="1"/>
</dbReference>
<evidence type="ECO:0000313" key="7">
    <source>
        <dbReference type="Proteomes" id="UP000192660"/>
    </source>
</evidence>
<evidence type="ECO:0000256" key="1">
    <source>
        <dbReference type="ARBA" id="ARBA00023015"/>
    </source>
</evidence>
<dbReference type="CDD" id="cd00130">
    <property type="entry name" value="PAS"/>
    <property type="match status" value="1"/>
</dbReference>
<accession>A0A1W1WAE9</accession>
<keyword evidence="3" id="KW-0804">Transcription</keyword>
<reference evidence="7" key="1">
    <citation type="submission" date="2017-04" db="EMBL/GenBank/DDBJ databases">
        <authorList>
            <person name="Varghese N."/>
            <person name="Submissions S."/>
        </authorList>
    </citation>
    <scope>NUCLEOTIDE SEQUENCE [LARGE SCALE GENOMIC DNA]</scope>
    <source>
        <strain evidence="7">DSM 9293</strain>
    </source>
</reference>
<dbReference type="PROSITE" id="PS50112">
    <property type="entry name" value="PAS"/>
    <property type="match status" value="1"/>
</dbReference>
<feature type="domain" description="PAS" evidence="5">
    <location>
        <begin position="9"/>
        <end position="38"/>
    </location>
</feature>
<dbReference type="InterPro" id="IPR000792">
    <property type="entry name" value="Tscrpt_reg_LuxR_C"/>
</dbReference>
<dbReference type="OrthoDB" id="1137593at2"/>
<dbReference type="InterPro" id="IPR036388">
    <property type="entry name" value="WH-like_DNA-bd_sf"/>
</dbReference>
<feature type="domain" description="HTH luxR-type" evidence="4">
    <location>
        <begin position="110"/>
        <end position="175"/>
    </location>
</feature>
<dbReference type="AlphaFoldDB" id="A0A1W1WAE9"/>
<dbReference type="PRINTS" id="PR00038">
    <property type="entry name" value="HTHLUXR"/>
</dbReference>
<dbReference type="SUPFAM" id="SSF46894">
    <property type="entry name" value="C-terminal effector domain of the bipartite response regulators"/>
    <property type="match status" value="1"/>
</dbReference>
<dbReference type="PROSITE" id="PS50043">
    <property type="entry name" value="HTH_LUXR_2"/>
    <property type="match status" value="1"/>
</dbReference>
<evidence type="ECO:0000259" key="4">
    <source>
        <dbReference type="PROSITE" id="PS50043"/>
    </source>
</evidence>
<dbReference type="SUPFAM" id="SSF55785">
    <property type="entry name" value="PYP-like sensor domain (PAS domain)"/>
    <property type="match status" value="1"/>
</dbReference>
<evidence type="ECO:0000259" key="5">
    <source>
        <dbReference type="PROSITE" id="PS50112"/>
    </source>
</evidence>
<dbReference type="EMBL" id="FWWY01000001">
    <property type="protein sequence ID" value="SMC03129.1"/>
    <property type="molecule type" value="Genomic_DNA"/>
</dbReference>
<evidence type="ECO:0000256" key="3">
    <source>
        <dbReference type="ARBA" id="ARBA00023163"/>
    </source>
</evidence>
<dbReference type="InterPro" id="IPR000014">
    <property type="entry name" value="PAS"/>
</dbReference>
<keyword evidence="2" id="KW-0238">DNA-binding</keyword>
<dbReference type="Gene3D" id="1.10.10.10">
    <property type="entry name" value="Winged helix-like DNA-binding domain superfamily/Winged helix DNA-binding domain"/>
    <property type="match status" value="1"/>
</dbReference>